<dbReference type="Pfam" id="PF00612">
    <property type="entry name" value="IQ"/>
    <property type="match status" value="2"/>
</dbReference>
<keyword evidence="11" id="KW-0804">Transcription</keyword>
<dbReference type="GO" id="GO:0005634">
    <property type="term" value="C:nucleus"/>
    <property type="evidence" value="ECO:0007669"/>
    <property type="project" value="UniProtKB-SubCell"/>
</dbReference>
<evidence type="ECO:0000313" key="15">
    <source>
        <dbReference type="EMBL" id="KAL0421576.1"/>
    </source>
</evidence>
<name>A0AAW2UZJ0_9LAMI</name>
<evidence type="ECO:0000256" key="9">
    <source>
        <dbReference type="ARBA" id="ARBA00023125"/>
    </source>
</evidence>
<evidence type="ECO:0000256" key="7">
    <source>
        <dbReference type="ARBA" id="ARBA00023016"/>
    </source>
</evidence>
<dbReference type="GO" id="GO:0005516">
    <property type="term" value="F:calmodulin binding"/>
    <property type="evidence" value="ECO:0007669"/>
    <property type="project" value="UniProtKB-KW"/>
</dbReference>
<evidence type="ECO:0000256" key="8">
    <source>
        <dbReference type="ARBA" id="ARBA00023043"/>
    </source>
</evidence>
<evidence type="ECO:0000256" key="14">
    <source>
        <dbReference type="SAM" id="MobiDB-lite"/>
    </source>
</evidence>
<dbReference type="SUPFAM" id="SSF52540">
    <property type="entry name" value="P-loop containing nucleoside triphosphate hydrolases"/>
    <property type="match status" value="1"/>
</dbReference>
<dbReference type="SMART" id="SM00248">
    <property type="entry name" value="ANK"/>
    <property type="match status" value="2"/>
</dbReference>
<evidence type="ECO:0000256" key="1">
    <source>
        <dbReference type="ARBA" id="ARBA00004123"/>
    </source>
</evidence>
<evidence type="ECO:0000256" key="10">
    <source>
        <dbReference type="ARBA" id="ARBA00023159"/>
    </source>
</evidence>
<reference evidence="15" key="1">
    <citation type="submission" date="2020-06" db="EMBL/GenBank/DDBJ databases">
        <authorList>
            <person name="Li T."/>
            <person name="Hu X."/>
            <person name="Zhang T."/>
            <person name="Song X."/>
            <person name="Zhang H."/>
            <person name="Dai N."/>
            <person name="Sheng W."/>
            <person name="Hou X."/>
            <person name="Wei L."/>
        </authorList>
    </citation>
    <scope>NUCLEOTIDE SEQUENCE</scope>
    <source>
        <strain evidence="15">KEN1</strain>
        <tissue evidence="15">Leaf</tissue>
    </source>
</reference>
<dbReference type="Pfam" id="PF12796">
    <property type="entry name" value="Ank_2"/>
    <property type="match status" value="1"/>
</dbReference>
<evidence type="ECO:0000256" key="6">
    <source>
        <dbReference type="ARBA" id="ARBA00023015"/>
    </source>
</evidence>
<dbReference type="AlphaFoldDB" id="A0AAW2UZJ0"/>
<feature type="repeat" description="ANK" evidence="13">
    <location>
        <begin position="45"/>
        <end position="77"/>
    </location>
</feature>
<dbReference type="PANTHER" id="PTHR23335">
    <property type="entry name" value="CALMODULIN-BINDING TRANSCRIPTION ACTIVATOR CAMTA"/>
    <property type="match status" value="1"/>
</dbReference>
<evidence type="ECO:0000256" key="3">
    <source>
        <dbReference type="ARBA" id="ARBA00022737"/>
    </source>
</evidence>
<keyword evidence="5" id="KW-0112">Calmodulin-binding</keyword>
<keyword evidence="3" id="KW-0677">Repeat</keyword>
<dbReference type="PROSITE" id="PS50096">
    <property type="entry name" value="IQ"/>
    <property type="match status" value="3"/>
</dbReference>
<evidence type="ECO:0000256" key="11">
    <source>
        <dbReference type="ARBA" id="ARBA00023163"/>
    </source>
</evidence>
<evidence type="ECO:0000256" key="5">
    <source>
        <dbReference type="ARBA" id="ARBA00022860"/>
    </source>
</evidence>
<protein>
    <submittedName>
        <fullName evidence="15">Calmodulin-binding transcription activator 4</fullName>
    </submittedName>
</protein>
<dbReference type="InterPro" id="IPR036770">
    <property type="entry name" value="Ankyrin_rpt-contain_sf"/>
</dbReference>
<accession>A0AAW2UZJ0</accession>
<keyword evidence="8 13" id="KW-0040">ANK repeat</keyword>
<keyword evidence="6" id="KW-0805">Transcription regulation</keyword>
<reference evidence="15" key="2">
    <citation type="journal article" date="2024" name="Plant">
        <title>Genomic evolution and insights into agronomic trait innovations of Sesamum species.</title>
        <authorList>
            <person name="Miao H."/>
            <person name="Wang L."/>
            <person name="Qu L."/>
            <person name="Liu H."/>
            <person name="Sun Y."/>
            <person name="Le M."/>
            <person name="Wang Q."/>
            <person name="Wei S."/>
            <person name="Zheng Y."/>
            <person name="Lin W."/>
            <person name="Duan Y."/>
            <person name="Cao H."/>
            <person name="Xiong S."/>
            <person name="Wang X."/>
            <person name="Wei L."/>
            <person name="Li C."/>
            <person name="Ma Q."/>
            <person name="Ju M."/>
            <person name="Zhao R."/>
            <person name="Li G."/>
            <person name="Mu C."/>
            <person name="Tian Q."/>
            <person name="Mei H."/>
            <person name="Zhang T."/>
            <person name="Gao T."/>
            <person name="Zhang H."/>
        </authorList>
    </citation>
    <scope>NUCLEOTIDE SEQUENCE</scope>
    <source>
        <strain evidence="15">KEN1</strain>
    </source>
</reference>
<dbReference type="InterPro" id="IPR002110">
    <property type="entry name" value="Ankyrin_rpt"/>
</dbReference>
<evidence type="ECO:0000256" key="2">
    <source>
        <dbReference type="ARBA" id="ARBA00008267"/>
    </source>
</evidence>
<comment type="similarity">
    <text evidence="2">Belongs to the CAMTA family.</text>
</comment>
<organism evidence="15">
    <name type="scientific">Sesamum latifolium</name>
    <dbReference type="NCBI Taxonomy" id="2727402"/>
    <lineage>
        <taxon>Eukaryota</taxon>
        <taxon>Viridiplantae</taxon>
        <taxon>Streptophyta</taxon>
        <taxon>Embryophyta</taxon>
        <taxon>Tracheophyta</taxon>
        <taxon>Spermatophyta</taxon>
        <taxon>Magnoliopsida</taxon>
        <taxon>eudicotyledons</taxon>
        <taxon>Gunneridae</taxon>
        <taxon>Pentapetalae</taxon>
        <taxon>asterids</taxon>
        <taxon>lamiids</taxon>
        <taxon>Lamiales</taxon>
        <taxon>Pedaliaceae</taxon>
        <taxon>Sesamum</taxon>
    </lineage>
</organism>
<dbReference type="Gene3D" id="1.25.40.20">
    <property type="entry name" value="Ankyrin repeat-containing domain"/>
    <property type="match status" value="1"/>
</dbReference>
<dbReference type="PROSITE" id="PS50297">
    <property type="entry name" value="ANK_REP_REGION"/>
    <property type="match status" value="1"/>
</dbReference>
<dbReference type="PANTHER" id="PTHR23335:SF1">
    <property type="entry name" value="CALMODULIN-BINDING TRANSCRIPTION ACTIVATOR, ISOFORM F"/>
    <property type="match status" value="1"/>
</dbReference>
<comment type="subcellular location">
    <subcellularLocation>
        <location evidence="1">Nucleus</location>
    </subcellularLocation>
</comment>
<dbReference type="InterPro" id="IPR027417">
    <property type="entry name" value="P-loop_NTPase"/>
</dbReference>
<keyword evidence="4" id="KW-0106">Calcium</keyword>
<dbReference type="GO" id="GO:0003712">
    <property type="term" value="F:transcription coregulator activity"/>
    <property type="evidence" value="ECO:0007669"/>
    <property type="project" value="TreeGrafter"/>
</dbReference>
<keyword evidence="9" id="KW-0238">DNA-binding</keyword>
<dbReference type="GO" id="GO:0006357">
    <property type="term" value="P:regulation of transcription by RNA polymerase II"/>
    <property type="evidence" value="ECO:0007669"/>
    <property type="project" value="TreeGrafter"/>
</dbReference>
<dbReference type="SMART" id="SM00015">
    <property type="entry name" value="IQ"/>
    <property type="match status" value="3"/>
</dbReference>
<dbReference type="PROSITE" id="PS50088">
    <property type="entry name" value="ANK_REPEAT"/>
    <property type="match status" value="1"/>
</dbReference>
<evidence type="ECO:0000256" key="13">
    <source>
        <dbReference type="PROSITE-ProRule" id="PRU00023"/>
    </source>
</evidence>
<dbReference type="SUPFAM" id="SSF48403">
    <property type="entry name" value="Ankyrin repeat"/>
    <property type="match status" value="1"/>
</dbReference>
<sequence length="340" mass="37750">MNNYNGCSLSKKQQGIIHMVAGLGFQWALQPILSSGVSVNFRDINGWTALHWAAKFGREKMVAALIASGASAGAVTDPNSQDPNGKTPASIAASCGHRGLAGYLSEIALTSHLSSLTLEEIRNAAQAAARIQSAFRAHSFRKRQQREAAYSIVGTSGDVYTILANDIHGLSAASKLAFRNTREYNSAALSIQKKYRGWKGRKDFLSLRQKVVKIQAHVRGYQVRKHYKVCWAVGILEKVVLRWRRRGVGLRGFRQDSESIDDSEDEDILKVFRKQKVDAAIDEAVSRVLSMVESPEARQQYHRLLEKYRQAKAELENTESDSAFSSHRDTPSYDGISHVT</sequence>
<gene>
    <name evidence="15" type="ORF">Slati_3180500</name>
</gene>
<dbReference type="GO" id="GO:0003690">
    <property type="term" value="F:double-stranded DNA binding"/>
    <property type="evidence" value="ECO:0007669"/>
    <property type="project" value="TreeGrafter"/>
</dbReference>
<comment type="caution">
    <text evidence="15">The sequence shown here is derived from an EMBL/GenBank/DDBJ whole genome shotgun (WGS) entry which is preliminary data.</text>
</comment>
<dbReference type="InterPro" id="IPR000048">
    <property type="entry name" value="IQ_motif_EF-hand-BS"/>
</dbReference>
<dbReference type="FunFam" id="1.20.5.190:FF:000003">
    <property type="entry name" value="Calmodulin-binding transcription activator 2"/>
    <property type="match status" value="1"/>
</dbReference>
<dbReference type="Gene3D" id="1.20.5.190">
    <property type="match status" value="1"/>
</dbReference>
<proteinExistence type="inferred from homology"/>
<keyword evidence="10" id="KW-0010">Activator</keyword>
<evidence type="ECO:0000256" key="4">
    <source>
        <dbReference type="ARBA" id="ARBA00022837"/>
    </source>
</evidence>
<keyword evidence="12" id="KW-0539">Nucleus</keyword>
<feature type="region of interest" description="Disordered" evidence="14">
    <location>
        <begin position="316"/>
        <end position="340"/>
    </location>
</feature>
<evidence type="ECO:0000256" key="12">
    <source>
        <dbReference type="ARBA" id="ARBA00023242"/>
    </source>
</evidence>
<dbReference type="EMBL" id="JACGWN010000011">
    <property type="protein sequence ID" value="KAL0421576.1"/>
    <property type="molecule type" value="Genomic_DNA"/>
</dbReference>
<keyword evidence="7" id="KW-0346">Stress response</keyword>